<dbReference type="SUPFAM" id="SSF49503">
    <property type="entry name" value="Cupredoxins"/>
    <property type="match status" value="1"/>
</dbReference>
<comment type="caution">
    <text evidence="2">The sequence shown here is derived from an EMBL/GenBank/DDBJ whole genome shotgun (WGS) entry which is preliminary data.</text>
</comment>
<feature type="transmembrane region" description="Helical" evidence="1">
    <location>
        <begin position="6"/>
        <end position="22"/>
    </location>
</feature>
<evidence type="ECO:0000313" key="2">
    <source>
        <dbReference type="EMBL" id="KKR70275.1"/>
    </source>
</evidence>
<dbReference type="AlphaFoldDB" id="A0A0G0VE02"/>
<accession>A0A0G0VE02</accession>
<evidence type="ECO:0000313" key="3">
    <source>
        <dbReference type="Proteomes" id="UP000034452"/>
    </source>
</evidence>
<sequence>MNKTIVTIIILAIVFGGGYFLFKGKPANNDVPASTSQENIVTYANGGFSPNSLMVKKGDIVTFKNQSSQSMWVASAMHPTHLTYPTVGGCIGSTFDACQGIQPGGSWSFKFDISGTWKYHNHLSPSDTGVIVVE</sequence>
<name>A0A0G0VE02_9BACT</name>
<dbReference type="Proteomes" id="UP000034452">
    <property type="component" value="Unassembled WGS sequence"/>
</dbReference>
<dbReference type="InterPro" id="IPR008972">
    <property type="entry name" value="Cupredoxin"/>
</dbReference>
<keyword evidence="1" id="KW-1133">Transmembrane helix</keyword>
<organism evidence="2 3">
    <name type="scientific">Candidatus Nomurabacteria bacterium GW2011_GWB1_40_7</name>
    <dbReference type="NCBI Taxonomy" id="1618744"/>
    <lineage>
        <taxon>Bacteria</taxon>
        <taxon>Candidatus Nomuraibacteriota</taxon>
    </lineage>
</organism>
<keyword evidence="1" id="KW-0472">Membrane</keyword>
<gene>
    <name evidence="2" type="ORF">UU13_C0009G0004</name>
</gene>
<protein>
    <recommendedName>
        <fullName evidence="4">Plastocyanin</fullName>
    </recommendedName>
</protein>
<dbReference type="Gene3D" id="2.60.40.420">
    <property type="entry name" value="Cupredoxins - blue copper proteins"/>
    <property type="match status" value="1"/>
</dbReference>
<dbReference type="EMBL" id="LBZL01000009">
    <property type="protein sequence ID" value="KKR70275.1"/>
    <property type="molecule type" value="Genomic_DNA"/>
</dbReference>
<reference evidence="2 3" key="1">
    <citation type="journal article" date="2015" name="Nature">
        <title>rRNA introns, odd ribosomes, and small enigmatic genomes across a large radiation of phyla.</title>
        <authorList>
            <person name="Brown C.T."/>
            <person name="Hug L.A."/>
            <person name="Thomas B.C."/>
            <person name="Sharon I."/>
            <person name="Castelle C.J."/>
            <person name="Singh A."/>
            <person name="Wilkins M.J."/>
            <person name="Williams K.H."/>
            <person name="Banfield J.F."/>
        </authorList>
    </citation>
    <scope>NUCLEOTIDE SEQUENCE [LARGE SCALE GENOMIC DNA]</scope>
</reference>
<proteinExistence type="predicted"/>
<evidence type="ECO:0000256" key="1">
    <source>
        <dbReference type="SAM" id="Phobius"/>
    </source>
</evidence>
<keyword evidence="1" id="KW-0812">Transmembrane</keyword>
<evidence type="ECO:0008006" key="4">
    <source>
        <dbReference type="Google" id="ProtNLM"/>
    </source>
</evidence>